<proteinExistence type="predicted"/>
<dbReference type="Proteomes" id="UP000694867">
    <property type="component" value="Unplaced"/>
</dbReference>
<evidence type="ECO:0000313" key="7">
    <source>
        <dbReference type="Proteomes" id="UP000694867"/>
    </source>
</evidence>
<organism evidence="7 8">
    <name type="scientific">Galendromus occidentalis</name>
    <name type="common">western predatory mite</name>
    <dbReference type="NCBI Taxonomy" id="34638"/>
    <lineage>
        <taxon>Eukaryota</taxon>
        <taxon>Metazoa</taxon>
        <taxon>Ecdysozoa</taxon>
        <taxon>Arthropoda</taxon>
        <taxon>Chelicerata</taxon>
        <taxon>Arachnida</taxon>
        <taxon>Acari</taxon>
        <taxon>Parasitiformes</taxon>
        <taxon>Mesostigmata</taxon>
        <taxon>Gamasina</taxon>
        <taxon>Phytoseioidea</taxon>
        <taxon>Phytoseiidae</taxon>
        <taxon>Typhlodrominae</taxon>
        <taxon>Galendromus</taxon>
    </lineage>
</organism>
<feature type="compositionally biased region" description="Low complexity" evidence="4">
    <location>
        <begin position="175"/>
        <end position="188"/>
    </location>
</feature>
<dbReference type="CTD" id="35235"/>
<dbReference type="PANTHER" id="PTHR14398:SF0">
    <property type="entry name" value="ZINC FINGER PROTEIN SWM"/>
    <property type="match status" value="1"/>
</dbReference>
<feature type="domain" description="RRM" evidence="5">
    <location>
        <begin position="332"/>
        <end position="406"/>
    </location>
</feature>
<evidence type="ECO:0000256" key="3">
    <source>
        <dbReference type="PROSITE-ProRule" id="PRU00723"/>
    </source>
</evidence>
<evidence type="ECO:0000256" key="1">
    <source>
        <dbReference type="ARBA" id="ARBA00022884"/>
    </source>
</evidence>
<accession>A0AAJ7L8P1</accession>
<dbReference type="InterPro" id="IPR035979">
    <property type="entry name" value="RBD_domain_sf"/>
</dbReference>
<dbReference type="FunFam" id="3.30.70.330:FF:000208">
    <property type="entry name" value="RNA-binding protein 27 isoform X2"/>
    <property type="match status" value="1"/>
</dbReference>
<evidence type="ECO:0000259" key="6">
    <source>
        <dbReference type="PROSITE" id="PS50103"/>
    </source>
</evidence>
<gene>
    <name evidence="8" type="primary">LOC100899678</name>
</gene>
<dbReference type="CDD" id="cd12257">
    <property type="entry name" value="RRM1_RBM26_like"/>
    <property type="match status" value="1"/>
</dbReference>
<feature type="region of interest" description="Disordered" evidence="4">
    <location>
        <begin position="107"/>
        <end position="213"/>
    </location>
</feature>
<feature type="region of interest" description="Disordered" evidence="4">
    <location>
        <begin position="696"/>
        <end position="757"/>
    </location>
</feature>
<dbReference type="GeneID" id="100899678"/>
<name>A0AAJ7L8P1_9ACAR</name>
<evidence type="ECO:0000256" key="4">
    <source>
        <dbReference type="SAM" id="MobiDB-lite"/>
    </source>
</evidence>
<feature type="compositionally biased region" description="Acidic residues" evidence="4">
    <location>
        <begin position="740"/>
        <end position="750"/>
    </location>
</feature>
<dbReference type="AlphaFoldDB" id="A0AAJ7L8P1"/>
<dbReference type="InterPro" id="IPR000504">
    <property type="entry name" value="RRM_dom"/>
</dbReference>
<dbReference type="PANTHER" id="PTHR14398">
    <property type="entry name" value="RNA RECOGNITION RRM/RNP DOMAIN"/>
    <property type="match status" value="1"/>
</dbReference>
<feature type="compositionally biased region" description="Basic residues" evidence="4">
    <location>
        <begin position="119"/>
        <end position="167"/>
    </location>
</feature>
<dbReference type="GO" id="GO:0008270">
    <property type="term" value="F:zinc ion binding"/>
    <property type="evidence" value="ECO:0007669"/>
    <property type="project" value="UniProtKB-KW"/>
</dbReference>
<evidence type="ECO:0000259" key="5">
    <source>
        <dbReference type="PROSITE" id="PS50102"/>
    </source>
</evidence>
<dbReference type="KEGG" id="goe:100899678"/>
<feature type="compositionally biased region" description="Basic and acidic residues" evidence="4">
    <location>
        <begin position="190"/>
        <end position="199"/>
    </location>
</feature>
<feature type="compositionally biased region" description="Basic and acidic residues" evidence="4">
    <location>
        <begin position="715"/>
        <end position="730"/>
    </location>
</feature>
<dbReference type="InterPro" id="IPR045137">
    <property type="entry name" value="RBM26/27"/>
</dbReference>
<dbReference type="GO" id="GO:0003723">
    <property type="term" value="F:RNA binding"/>
    <property type="evidence" value="ECO:0007669"/>
    <property type="project" value="UniProtKB-UniRule"/>
</dbReference>
<dbReference type="PROSITE" id="PS50103">
    <property type="entry name" value="ZF_C3H1"/>
    <property type="match status" value="1"/>
</dbReference>
<evidence type="ECO:0000313" key="8">
    <source>
        <dbReference type="RefSeq" id="XP_018497370.1"/>
    </source>
</evidence>
<feature type="domain" description="C3H1-type" evidence="6">
    <location>
        <begin position="209"/>
        <end position="237"/>
    </location>
</feature>
<dbReference type="PROSITE" id="PS50102">
    <property type="entry name" value="RRM"/>
    <property type="match status" value="1"/>
</dbReference>
<keyword evidence="1 2" id="KW-0694">RNA-binding</keyword>
<keyword evidence="7" id="KW-1185">Reference proteome</keyword>
<keyword evidence="3" id="KW-0479">Metal-binding</keyword>
<sequence length="757" mass="85363">MVIQPENIDLLKTWLKSCLVVSYGWGSDCDNLTKYVVALVRKAKTTDDLKKQCGSNLEVFFRDNTQKFVTELCGCIESKSYMQPYGSPAAALVEKLEDVAFIVDKKPDPMLKERERSRSRSPRRKSRSPKRSRSPPSRRFRSRSRSRSRERHRRKRSRSPRRRRYSRSRSPPPASNSAAATTSAASRRTPPRDLRDTLIRKQCGPQPGMPPRQRCRDFDEQGFCIQGELCPFDHGSDPVILDSTVPPPYNPMRGPVAPVVPEYNPMEPEMRHPPPSFNNWNYQPGPPAGGPMGMNHGHHREAMSTVRNVTPLPRSNVGAQGDVQKPRFQRGTELEVRKIPRAQNNIATLNEFFSKFGTVTNIQVNFQGCPESALVSFSNHGEANAAYRSPEAVLGNRFIRLFWHNTSSGNVQQSNQNPHWMNNNNNNSGSLAHRHPAPPGALRDIQGGGKQHARKDDGPPAKKMAKPNPESMKKDNQAEKSKQFVHQKGHLIDQYLEKQRILKEKLEKCQTEGEKEEIQHLIKNLSDIVESFQSKTTSGPLMSEIQTEKELLDAELDVYRQIQEGTPAESKEIKFKLNALRRRAKTLGLIDSANAWHGKMAHKNLLLAHQPKPKLQPAQLQLDKRTKVVAVQAGDLEMAGLCKHFSRFGKILNVTEEGVGAEKVFVFTFATRKFAETAVNRGSHFRGITLKWSWKQEEEPASNSELSHPPPTGNDQKKAISEIDASHRDSSAIGESDALLAEDDEAEDEEGPRSWRH</sequence>
<dbReference type="GO" id="GO:0005634">
    <property type="term" value="C:nucleus"/>
    <property type="evidence" value="ECO:0007669"/>
    <property type="project" value="TreeGrafter"/>
</dbReference>
<feature type="compositionally biased region" description="Basic and acidic residues" evidence="4">
    <location>
        <begin position="471"/>
        <end position="482"/>
    </location>
</feature>
<dbReference type="SUPFAM" id="SSF54928">
    <property type="entry name" value="RNA-binding domain, RBD"/>
    <property type="match status" value="1"/>
</dbReference>
<evidence type="ECO:0000256" key="2">
    <source>
        <dbReference type="PROSITE-ProRule" id="PRU00176"/>
    </source>
</evidence>
<feature type="region of interest" description="Disordered" evidence="4">
    <location>
        <begin position="409"/>
        <end position="487"/>
    </location>
</feature>
<dbReference type="InterPro" id="IPR012677">
    <property type="entry name" value="Nucleotide-bd_a/b_plait_sf"/>
</dbReference>
<protein>
    <submittedName>
        <fullName evidence="8">Zinc finger protein swm</fullName>
    </submittedName>
</protein>
<dbReference type="Gene3D" id="3.30.70.330">
    <property type="match status" value="1"/>
</dbReference>
<dbReference type="InterPro" id="IPR000571">
    <property type="entry name" value="Znf_CCCH"/>
</dbReference>
<feature type="zinc finger region" description="C3H1-type" evidence="3">
    <location>
        <begin position="209"/>
        <end position="237"/>
    </location>
</feature>
<reference evidence="8" key="1">
    <citation type="submission" date="2025-08" db="UniProtKB">
        <authorList>
            <consortium name="RefSeq"/>
        </authorList>
    </citation>
    <scope>IDENTIFICATION</scope>
</reference>
<keyword evidence="3" id="KW-0862">Zinc</keyword>
<feature type="compositionally biased region" description="Basic and acidic residues" evidence="4">
    <location>
        <begin position="107"/>
        <end position="118"/>
    </location>
</feature>
<dbReference type="RefSeq" id="XP_018497370.1">
    <property type="nucleotide sequence ID" value="XM_018641854.1"/>
</dbReference>
<feature type="compositionally biased region" description="Polar residues" evidence="4">
    <location>
        <begin position="409"/>
        <end position="421"/>
    </location>
</feature>
<keyword evidence="3" id="KW-0863">Zinc-finger</keyword>